<feature type="transmembrane region" description="Helical" evidence="2">
    <location>
        <begin position="34"/>
        <end position="52"/>
    </location>
</feature>
<proteinExistence type="predicted"/>
<reference evidence="4 5" key="1">
    <citation type="submission" date="2021-10" db="EMBL/GenBank/DDBJ databases">
        <title>Streptomyces gossypii sp. nov., isolated from soil collected from cotton field.</title>
        <authorList>
            <person name="Ge X."/>
            <person name="Chen X."/>
            <person name="Liu W."/>
        </authorList>
    </citation>
    <scope>NUCLEOTIDE SEQUENCE [LARGE SCALE GENOMIC DNA]</scope>
    <source>
        <strain evidence="4 5">N2-109</strain>
    </source>
</reference>
<dbReference type="Pfam" id="PF19803">
    <property type="entry name" value="DUF6286"/>
    <property type="match status" value="1"/>
</dbReference>
<evidence type="ECO:0000313" key="5">
    <source>
        <dbReference type="Proteomes" id="UP001156389"/>
    </source>
</evidence>
<evidence type="ECO:0000313" key="4">
    <source>
        <dbReference type="EMBL" id="MCT2593770.1"/>
    </source>
</evidence>
<keyword evidence="2" id="KW-0472">Membrane</keyword>
<protein>
    <submittedName>
        <fullName evidence="4">DUF6286 domain-containing protein</fullName>
    </submittedName>
</protein>
<dbReference type="InterPro" id="IPR046253">
    <property type="entry name" value="DUF6286"/>
</dbReference>
<feature type="region of interest" description="Disordered" evidence="1">
    <location>
        <begin position="1"/>
        <end position="22"/>
    </location>
</feature>
<feature type="transmembrane region" description="Helical" evidence="2">
    <location>
        <begin position="82"/>
        <end position="104"/>
    </location>
</feature>
<evidence type="ECO:0000256" key="1">
    <source>
        <dbReference type="SAM" id="MobiDB-lite"/>
    </source>
</evidence>
<comment type="caution">
    <text evidence="4">The sequence shown here is derived from an EMBL/GenBank/DDBJ whole genome shotgun (WGS) entry which is preliminary data.</text>
</comment>
<feature type="domain" description="DUF6286" evidence="3">
    <location>
        <begin position="93"/>
        <end position="197"/>
    </location>
</feature>
<organism evidence="4 5">
    <name type="scientific">Streptomyces gossypii</name>
    <dbReference type="NCBI Taxonomy" id="2883101"/>
    <lineage>
        <taxon>Bacteria</taxon>
        <taxon>Bacillati</taxon>
        <taxon>Actinomycetota</taxon>
        <taxon>Actinomycetes</taxon>
        <taxon>Kitasatosporales</taxon>
        <taxon>Streptomycetaceae</taxon>
        <taxon>Streptomyces</taxon>
    </lineage>
</organism>
<name>A0ABT2K2J1_9ACTN</name>
<dbReference type="EMBL" id="JAJAGO010000016">
    <property type="protein sequence ID" value="MCT2593770.1"/>
    <property type="molecule type" value="Genomic_DNA"/>
</dbReference>
<keyword evidence="2" id="KW-0812">Transmembrane</keyword>
<accession>A0ABT2K2J1</accession>
<keyword evidence="2" id="KW-1133">Transmembrane helix</keyword>
<keyword evidence="5" id="KW-1185">Reference proteome</keyword>
<gene>
    <name evidence="4" type="ORF">LHJ74_28350</name>
</gene>
<evidence type="ECO:0000259" key="3">
    <source>
        <dbReference type="Pfam" id="PF19803"/>
    </source>
</evidence>
<feature type="compositionally biased region" description="Basic and acidic residues" evidence="1">
    <location>
        <begin position="12"/>
        <end position="22"/>
    </location>
</feature>
<sequence length="202" mass="22071">MEQSASTAAYDAESRGGHRGEGGRADRFWSSRRLPALLVALVLLAGLGLLLFDLVSVRLDRPGMAWRRTLVDESATRPLDDVWVLVGAGAAVLLGLWLIVLAVTPGLRGLLAMRRDVPRVRAGLERTAAALVLRDRAMRVAGVQSVRVAVGRRRIRARAQAHFRDLDEVRGDLDTALDDGIRQLGLARQPGLSVHVRRPAKR</sequence>
<dbReference type="Proteomes" id="UP001156389">
    <property type="component" value="Unassembled WGS sequence"/>
</dbReference>
<evidence type="ECO:0000256" key="2">
    <source>
        <dbReference type="SAM" id="Phobius"/>
    </source>
</evidence>